<proteinExistence type="predicted"/>
<dbReference type="EMBL" id="CAEZTZ010000020">
    <property type="protein sequence ID" value="CAB4580368.1"/>
    <property type="molecule type" value="Genomic_DNA"/>
</dbReference>
<dbReference type="SUPFAM" id="SSF53067">
    <property type="entry name" value="Actin-like ATPase domain"/>
    <property type="match status" value="1"/>
</dbReference>
<dbReference type="Pfam" id="PF00480">
    <property type="entry name" value="ROK"/>
    <property type="match status" value="1"/>
</dbReference>
<dbReference type="InterPro" id="IPR043129">
    <property type="entry name" value="ATPase_NBD"/>
</dbReference>
<gene>
    <name evidence="1" type="ORF">UFOPK1767_00269</name>
</gene>
<sequence length="291" mass="31015">MVETDGGGSMATTLTIDIGGTKCAAAITGDDGVHNLESWPTTGSTENLEHAVAYYQRHLESGGSPAVAIGVSFGGPVDFRTSTVKRSVHVPGWSGFDFGEWSHKTLDLPVAVDNDAKVGALAEFHHGGHDSDDLVYVTVSTGIGAGVISSGRIVRGVSNEAGELGHTRVSEDPKLCSCGRMGCLERMCSGYWIEQDHGRPAVELFADEEFLAEYSRMFARGLSNAILLYNPSVIVLGGGVSRVGARLTKSLTDNVSRELESWSHMVPVITTSTFDRDGVHLGAKELTRDLF</sequence>
<dbReference type="AlphaFoldDB" id="A0A6J6F699"/>
<dbReference type="CDD" id="cd23763">
    <property type="entry name" value="ASKHA_ATPase_ROK"/>
    <property type="match status" value="1"/>
</dbReference>
<protein>
    <submittedName>
        <fullName evidence="1">Unannotated protein</fullName>
    </submittedName>
</protein>
<accession>A0A6J6F699</accession>
<organism evidence="1">
    <name type="scientific">freshwater metagenome</name>
    <dbReference type="NCBI Taxonomy" id="449393"/>
    <lineage>
        <taxon>unclassified sequences</taxon>
        <taxon>metagenomes</taxon>
        <taxon>ecological metagenomes</taxon>
    </lineage>
</organism>
<dbReference type="InterPro" id="IPR000600">
    <property type="entry name" value="ROK"/>
</dbReference>
<dbReference type="InterPro" id="IPR049874">
    <property type="entry name" value="ROK_cs"/>
</dbReference>
<dbReference type="Gene3D" id="3.30.420.40">
    <property type="match status" value="2"/>
</dbReference>
<reference evidence="1" key="1">
    <citation type="submission" date="2020-05" db="EMBL/GenBank/DDBJ databases">
        <authorList>
            <person name="Chiriac C."/>
            <person name="Salcher M."/>
            <person name="Ghai R."/>
            <person name="Kavagutti S V."/>
        </authorList>
    </citation>
    <scope>NUCLEOTIDE SEQUENCE</scope>
</reference>
<evidence type="ECO:0000313" key="1">
    <source>
        <dbReference type="EMBL" id="CAB4580368.1"/>
    </source>
</evidence>
<dbReference type="PANTHER" id="PTHR18964:SF149">
    <property type="entry name" value="BIFUNCTIONAL UDP-N-ACETYLGLUCOSAMINE 2-EPIMERASE_N-ACETYLMANNOSAMINE KINASE"/>
    <property type="match status" value="1"/>
</dbReference>
<name>A0A6J6F699_9ZZZZ</name>
<dbReference type="PANTHER" id="PTHR18964">
    <property type="entry name" value="ROK (REPRESSOR, ORF, KINASE) FAMILY"/>
    <property type="match status" value="1"/>
</dbReference>
<dbReference type="PROSITE" id="PS01125">
    <property type="entry name" value="ROK"/>
    <property type="match status" value="1"/>
</dbReference>